<evidence type="ECO:0000256" key="6">
    <source>
        <dbReference type="ARBA" id="ARBA00022692"/>
    </source>
</evidence>
<dbReference type="GO" id="GO:0004674">
    <property type="term" value="F:protein serine/threonine kinase activity"/>
    <property type="evidence" value="ECO:0007669"/>
    <property type="project" value="UniProtKB-KW"/>
</dbReference>
<dbReference type="Pfam" id="PF08276">
    <property type="entry name" value="PAN_2"/>
    <property type="match status" value="2"/>
</dbReference>
<keyword evidence="5" id="KW-0808">Transferase</keyword>
<dbReference type="PROSITE" id="PS50011">
    <property type="entry name" value="PROTEIN_KINASE_DOM"/>
    <property type="match status" value="2"/>
</dbReference>
<dbReference type="SUPFAM" id="SSF56112">
    <property type="entry name" value="Protein kinase-like (PK-like)"/>
    <property type="match status" value="2"/>
</dbReference>
<dbReference type="GO" id="GO:0005886">
    <property type="term" value="C:plasma membrane"/>
    <property type="evidence" value="ECO:0007669"/>
    <property type="project" value="UniProtKB-SubCell"/>
</dbReference>
<dbReference type="FunFam" id="1.10.510.10:FF:000060">
    <property type="entry name" value="G-type lectin S-receptor-like serine/threonine-protein kinase"/>
    <property type="match status" value="1"/>
</dbReference>
<dbReference type="Gene3D" id="1.10.510.10">
    <property type="entry name" value="Transferase(Phosphotransferase) domain 1"/>
    <property type="match status" value="2"/>
</dbReference>
<sequence length="1442" mass="163358">MATIAPKFIFNLLCFLLILGPSSPQQTNTLVRRQELKDGGELFSADGSFSLGFFNLTPDNYYLGIWYNGDRLSDVVWVANPDAPIFGKSSSLTIDDYGSLKISYGDEGHSISLYSTQGASNTSAVLLDTGNFVLQELNSDGTVKQDLWQSFDYPTDTLLPGMKLGVNKMTGQNWTLRSWRSVVVPDFGSFSFGMNKDPKPGNEFVILWHGEVYWTGGFSNENGYQLWPTNGFTLPDQRGAYYSFVKITNENETYFNYSTSNNAIFPRLRINHLGKLYLCERLLVECSTLSPASNEGCVKQTLPECRRHDYTFIENSAHIVDGDVFEFNERDNLTRVDCQNRCLNNCSCVAYASSKQDDIGCKIWTRVPSIEWSQNAPTIYFLEYKAKPNRWWIWLIVAVGGIIIILLCSLYYAKQKKHKVEGERERKQKMLIQELAGNAIPSTVDDEGKKQNDDGKNSHELHVFSFESIYVATSNFSAENKLGEGGFGPVYKGKLPYGQEIAIKRLSKSSGQGLVEFKNEAILIAKLQHTNLVRLLGFCIQEEEKILIYEYMPNKSLDIFLFDPTKKYMLNWKTRFNIIEGIAQGLVYLHKYSRLRVIHRDLKASNILLDEEMNPKISDFGMARIFGSKGLEENTNRVVGTYGYMSPEYAINGVISTKTDVFSFGVLLLEIVSGKKNNNRHYSDSPLNLIVYAWQLWNEGKDFDLIDPTIQDESCCPYEVSRCIHVGLLCVQDQATDRPTMLDVVSMLSNETLQLPLPKQPTFFINTFAEEIEISKNKPENFSINNRLSFMASISIARKFIPNFLCLLLFLDLSSSQQRNTLVQRQELNDGDELVSADGKFRLGFFNLTCNNSYLGIWYDGDSLTNVVWVANPNAPLFGNSVSLSIDDNGSLKISYSKMGPPISLNPGQEARNCSAVLLDTGNFVLHELNSDGTVKRDLWQSFDYPTDTLLPGMKLGFSRKSDQAWSLKSWRSDVVPDTGAFTFVLNMDSIPGNEFKITQHEDEYWIGAFSQDEGYQHKPINGFTLQDQRGSSYAFSKISNENETYFNYSANIDTKTFPRLRIDYLGKLYLGERLLVQCSFPSLASDDQGCVKKKLPECRSHDITFAERSGYFVDTDGYEFHADDNLTHVDCVDKCLTICSCVAFEPSKEDGTGCKVWTTMPKFETALNAPKVYFLEYKAKFVNAAKPNRWWIWLIVAVGGVIIILFFFLCYAKKNKKRVAEGERKRKQSMLIQELGGNAIPSTVHDNAKNQNNDGQTSHELHVFSFESITIATSNFSTENKLGEGGFGPVYKGKLPEGREIAIKRLSKSSGQGLVEFKNEVILIAKLQHTNLVRLLGFCIQEEENILIYEYMPNKSLDIFLFDPAKKYILNWKTRFNIIEGIAQGLVYLHKYSRLRIIHRDLKASNILLDEEMNPKISDFGLARIFGLKESEENTNRVVGT</sequence>
<feature type="transmembrane region" description="Helical" evidence="19">
    <location>
        <begin position="1191"/>
        <end position="1213"/>
    </location>
</feature>
<evidence type="ECO:0000256" key="4">
    <source>
        <dbReference type="ARBA" id="ARBA00022527"/>
    </source>
</evidence>
<dbReference type="GO" id="GO:0005524">
    <property type="term" value="F:ATP binding"/>
    <property type="evidence" value="ECO:0007669"/>
    <property type="project" value="UniProtKB-KW"/>
</dbReference>
<comment type="catalytic activity">
    <reaction evidence="17">
        <text>L-threonyl-[protein] + ATP = O-phospho-L-threonyl-[protein] + ADP + H(+)</text>
        <dbReference type="Rhea" id="RHEA:46608"/>
        <dbReference type="Rhea" id="RHEA-COMP:11060"/>
        <dbReference type="Rhea" id="RHEA-COMP:11605"/>
        <dbReference type="ChEBI" id="CHEBI:15378"/>
        <dbReference type="ChEBI" id="CHEBI:30013"/>
        <dbReference type="ChEBI" id="CHEBI:30616"/>
        <dbReference type="ChEBI" id="CHEBI:61977"/>
        <dbReference type="ChEBI" id="CHEBI:456216"/>
        <dbReference type="EC" id="2.7.11.1"/>
    </reaction>
</comment>
<proteinExistence type="predicted"/>
<keyword evidence="25" id="KW-1185">Reference proteome</keyword>
<dbReference type="SMART" id="SM00473">
    <property type="entry name" value="PAN_AP"/>
    <property type="match status" value="2"/>
</dbReference>
<dbReference type="FunFam" id="3.30.200.20:FF:000330">
    <property type="entry name" value="G-type lectin S-receptor-like serine/threonine-protein kinase At4g03230"/>
    <property type="match status" value="2"/>
</dbReference>
<dbReference type="EC" id="2.7.11.1" evidence="2"/>
<evidence type="ECO:0000313" key="24">
    <source>
        <dbReference type="EMBL" id="KAL0010477.1"/>
    </source>
</evidence>
<comment type="subcellular location">
    <subcellularLocation>
        <location evidence="1">Cell membrane</location>
        <topology evidence="1">Single-pass type I membrane protein</topology>
    </subcellularLocation>
</comment>
<protein>
    <recommendedName>
        <fullName evidence="2">non-specific serine/threonine protein kinase</fullName>
        <ecNumber evidence="2">2.7.11.1</ecNumber>
    </recommendedName>
</protein>
<comment type="catalytic activity">
    <reaction evidence="18">
        <text>L-seryl-[protein] + ATP = O-phospho-L-seryl-[protein] + ADP + H(+)</text>
        <dbReference type="Rhea" id="RHEA:17989"/>
        <dbReference type="Rhea" id="RHEA-COMP:9863"/>
        <dbReference type="Rhea" id="RHEA-COMP:11604"/>
        <dbReference type="ChEBI" id="CHEBI:15378"/>
        <dbReference type="ChEBI" id="CHEBI:29999"/>
        <dbReference type="ChEBI" id="CHEBI:30616"/>
        <dbReference type="ChEBI" id="CHEBI:83421"/>
        <dbReference type="ChEBI" id="CHEBI:456216"/>
        <dbReference type="EC" id="2.7.11.1"/>
    </reaction>
</comment>
<dbReference type="PANTHER" id="PTHR27002:SF926">
    <property type="entry name" value="OS07G0535800 PROTEIN"/>
    <property type="match status" value="1"/>
</dbReference>
<evidence type="ECO:0000256" key="10">
    <source>
        <dbReference type="ARBA" id="ARBA00022777"/>
    </source>
</evidence>
<dbReference type="FunFam" id="1.10.510.10:FF:001019">
    <property type="entry name" value="G-type lectin S-receptor-like serine/threonine-protein kinase B120"/>
    <property type="match status" value="1"/>
</dbReference>
<dbReference type="CDD" id="cd00028">
    <property type="entry name" value="B_lectin"/>
    <property type="match status" value="2"/>
</dbReference>
<dbReference type="InterPro" id="IPR008271">
    <property type="entry name" value="Ser/Thr_kinase_AS"/>
</dbReference>
<keyword evidence="6 19" id="KW-0812">Transmembrane</keyword>
<feature type="chain" id="PRO_5043587453" description="non-specific serine/threonine protein kinase" evidence="20">
    <location>
        <begin position="25"/>
        <end position="1442"/>
    </location>
</feature>
<dbReference type="CDD" id="cd14066">
    <property type="entry name" value="STKc_IRAK"/>
    <property type="match status" value="1"/>
</dbReference>
<dbReference type="InterPro" id="IPR001480">
    <property type="entry name" value="Bulb-type_lectin_dom"/>
</dbReference>
<keyword evidence="12 19" id="KW-1133">Transmembrane helix</keyword>
<keyword evidence="14" id="KW-1015">Disulfide bond</keyword>
<keyword evidence="8" id="KW-0430">Lectin</keyword>
<dbReference type="PANTHER" id="PTHR27002">
    <property type="entry name" value="RECEPTOR-LIKE SERINE/THREONINE-PROTEIN KINASE SD1-8"/>
    <property type="match status" value="1"/>
</dbReference>
<evidence type="ECO:0000256" key="12">
    <source>
        <dbReference type="ARBA" id="ARBA00022989"/>
    </source>
</evidence>
<dbReference type="InterPro" id="IPR003609">
    <property type="entry name" value="Pan_app"/>
</dbReference>
<evidence type="ECO:0000256" key="15">
    <source>
        <dbReference type="ARBA" id="ARBA00023170"/>
    </source>
</evidence>
<dbReference type="PROSITE" id="PS50927">
    <property type="entry name" value="BULB_LECTIN"/>
    <property type="match status" value="2"/>
</dbReference>
<evidence type="ECO:0000256" key="7">
    <source>
        <dbReference type="ARBA" id="ARBA00022729"/>
    </source>
</evidence>
<evidence type="ECO:0000256" key="20">
    <source>
        <dbReference type="SAM" id="SignalP"/>
    </source>
</evidence>
<dbReference type="InterPro" id="IPR036426">
    <property type="entry name" value="Bulb-type_lectin_dom_sf"/>
</dbReference>
<dbReference type="InterPro" id="IPR000719">
    <property type="entry name" value="Prot_kinase_dom"/>
</dbReference>
<dbReference type="Pfam" id="PF01453">
    <property type="entry name" value="B_lectin"/>
    <property type="match status" value="2"/>
</dbReference>
<dbReference type="PROSITE" id="PS50948">
    <property type="entry name" value="PAN"/>
    <property type="match status" value="1"/>
</dbReference>
<keyword evidence="15" id="KW-0675">Receptor</keyword>
<dbReference type="Pfam" id="PF07714">
    <property type="entry name" value="PK_Tyr_Ser-Thr"/>
    <property type="match status" value="2"/>
</dbReference>
<evidence type="ECO:0000256" key="19">
    <source>
        <dbReference type="SAM" id="Phobius"/>
    </source>
</evidence>
<keyword evidence="13 19" id="KW-0472">Membrane</keyword>
<evidence type="ECO:0000256" key="3">
    <source>
        <dbReference type="ARBA" id="ARBA00022475"/>
    </source>
</evidence>
<feature type="transmembrane region" description="Helical" evidence="19">
    <location>
        <begin position="391"/>
        <end position="413"/>
    </location>
</feature>
<evidence type="ECO:0000256" key="1">
    <source>
        <dbReference type="ARBA" id="ARBA00004251"/>
    </source>
</evidence>
<evidence type="ECO:0000259" key="22">
    <source>
        <dbReference type="PROSITE" id="PS50927"/>
    </source>
</evidence>
<keyword evidence="16" id="KW-0325">Glycoprotein</keyword>
<feature type="domain" description="Protein kinase" evidence="21">
    <location>
        <begin position="476"/>
        <end position="753"/>
    </location>
</feature>
<feature type="signal peptide" evidence="20">
    <location>
        <begin position="1"/>
        <end position="24"/>
    </location>
</feature>
<comment type="caution">
    <text evidence="24">The sequence shown here is derived from an EMBL/GenBank/DDBJ whole genome shotgun (WGS) entry which is preliminary data.</text>
</comment>
<keyword evidence="9" id="KW-0547">Nucleotide-binding</keyword>
<dbReference type="Proteomes" id="UP001459277">
    <property type="component" value="Unassembled WGS sequence"/>
</dbReference>
<evidence type="ECO:0000256" key="2">
    <source>
        <dbReference type="ARBA" id="ARBA00012513"/>
    </source>
</evidence>
<dbReference type="PROSITE" id="PS00108">
    <property type="entry name" value="PROTEIN_KINASE_ST"/>
    <property type="match status" value="2"/>
</dbReference>
<evidence type="ECO:0000256" key="14">
    <source>
        <dbReference type="ARBA" id="ARBA00023157"/>
    </source>
</evidence>
<evidence type="ECO:0000256" key="8">
    <source>
        <dbReference type="ARBA" id="ARBA00022734"/>
    </source>
</evidence>
<dbReference type="SMART" id="SM00220">
    <property type="entry name" value="S_TKc"/>
    <property type="match status" value="1"/>
</dbReference>
<keyword evidence="11" id="KW-0067">ATP-binding</keyword>
<evidence type="ECO:0000313" key="25">
    <source>
        <dbReference type="Proteomes" id="UP001459277"/>
    </source>
</evidence>
<dbReference type="GO" id="GO:0030246">
    <property type="term" value="F:carbohydrate binding"/>
    <property type="evidence" value="ECO:0007669"/>
    <property type="project" value="UniProtKB-KW"/>
</dbReference>
<evidence type="ECO:0000256" key="16">
    <source>
        <dbReference type="ARBA" id="ARBA00023180"/>
    </source>
</evidence>
<dbReference type="InterPro" id="IPR001245">
    <property type="entry name" value="Ser-Thr/Tyr_kinase_cat_dom"/>
</dbReference>
<dbReference type="SUPFAM" id="SSF51110">
    <property type="entry name" value="alpha-D-mannose-specific plant lectins"/>
    <property type="match status" value="2"/>
</dbReference>
<accession>A0AAW2DIJ8</accession>
<reference evidence="24 25" key="1">
    <citation type="submission" date="2024-01" db="EMBL/GenBank/DDBJ databases">
        <title>A telomere-to-telomere, gap-free genome of sweet tea (Lithocarpus litseifolius).</title>
        <authorList>
            <person name="Zhou J."/>
        </authorList>
    </citation>
    <scope>NUCLEOTIDE SEQUENCE [LARGE SCALE GENOMIC DNA]</scope>
    <source>
        <strain evidence="24">Zhou-2022a</strain>
        <tissue evidence="24">Leaf</tissue>
    </source>
</reference>
<evidence type="ECO:0000256" key="9">
    <source>
        <dbReference type="ARBA" id="ARBA00022741"/>
    </source>
</evidence>
<dbReference type="InterPro" id="IPR011009">
    <property type="entry name" value="Kinase-like_dom_sf"/>
</dbReference>
<keyword evidence="10" id="KW-0418">Kinase</keyword>
<keyword evidence="3" id="KW-1003">Cell membrane</keyword>
<feature type="domain" description="Protein kinase" evidence="21">
    <location>
        <begin position="1277"/>
        <end position="1442"/>
    </location>
</feature>
<organism evidence="24 25">
    <name type="scientific">Lithocarpus litseifolius</name>
    <dbReference type="NCBI Taxonomy" id="425828"/>
    <lineage>
        <taxon>Eukaryota</taxon>
        <taxon>Viridiplantae</taxon>
        <taxon>Streptophyta</taxon>
        <taxon>Embryophyta</taxon>
        <taxon>Tracheophyta</taxon>
        <taxon>Spermatophyta</taxon>
        <taxon>Magnoliopsida</taxon>
        <taxon>eudicotyledons</taxon>
        <taxon>Gunneridae</taxon>
        <taxon>Pentapetalae</taxon>
        <taxon>rosids</taxon>
        <taxon>fabids</taxon>
        <taxon>Fagales</taxon>
        <taxon>Fagaceae</taxon>
        <taxon>Lithocarpus</taxon>
    </lineage>
</organism>
<dbReference type="EMBL" id="JAZDWU010000002">
    <property type="protein sequence ID" value="KAL0010477.1"/>
    <property type="molecule type" value="Genomic_DNA"/>
</dbReference>
<keyword evidence="4" id="KW-0723">Serine/threonine-protein kinase</keyword>
<evidence type="ECO:0000256" key="13">
    <source>
        <dbReference type="ARBA" id="ARBA00023136"/>
    </source>
</evidence>
<evidence type="ECO:0000256" key="5">
    <source>
        <dbReference type="ARBA" id="ARBA00022679"/>
    </source>
</evidence>
<feature type="domain" description="Bulb-type lectin" evidence="22">
    <location>
        <begin position="819"/>
        <end position="939"/>
    </location>
</feature>
<feature type="domain" description="Bulb-type lectin" evidence="22">
    <location>
        <begin position="27"/>
        <end position="147"/>
    </location>
</feature>
<dbReference type="Gene3D" id="2.90.10.10">
    <property type="entry name" value="Bulb-type lectin domain"/>
    <property type="match status" value="2"/>
</dbReference>
<evidence type="ECO:0000259" key="23">
    <source>
        <dbReference type="PROSITE" id="PS50948"/>
    </source>
</evidence>
<dbReference type="Gene3D" id="3.30.200.20">
    <property type="entry name" value="Phosphorylase Kinase, domain 1"/>
    <property type="match status" value="2"/>
</dbReference>
<name>A0AAW2DIJ8_9ROSI</name>
<feature type="domain" description="Apple" evidence="23">
    <location>
        <begin position="305"/>
        <end position="385"/>
    </location>
</feature>
<evidence type="ECO:0000256" key="18">
    <source>
        <dbReference type="ARBA" id="ARBA00048679"/>
    </source>
</evidence>
<evidence type="ECO:0000256" key="11">
    <source>
        <dbReference type="ARBA" id="ARBA00022840"/>
    </source>
</evidence>
<dbReference type="SMART" id="SM00108">
    <property type="entry name" value="B_lectin"/>
    <property type="match status" value="2"/>
</dbReference>
<keyword evidence="7 20" id="KW-0732">Signal</keyword>
<evidence type="ECO:0000256" key="17">
    <source>
        <dbReference type="ARBA" id="ARBA00047899"/>
    </source>
</evidence>
<gene>
    <name evidence="24" type="ORF">SO802_005585</name>
</gene>
<evidence type="ECO:0000259" key="21">
    <source>
        <dbReference type="PROSITE" id="PS50011"/>
    </source>
</evidence>